<dbReference type="GO" id="GO:0006606">
    <property type="term" value="P:protein import into nucleus"/>
    <property type="evidence" value="ECO:0007669"/>
    <property type="project" value="InterPro"/>
</dbReference>
<dbReference type="InterPro" id="IPR001494">
    <property type="entry name" value="Importin-beta_N"/>
</dbReference>
<keyword evidence="5" id="KW-0677">Repeat</keyword>
<dbReference type="EMBL" id="HF935505">
    <property type="protein sequence ID" value="CCX30995.1"/>
    <property type="molecule type" value="Genomic_DNA"/>
</dbReference>
<dbReference type="AlphaFoldDB" id="U4LNT6"/>
<dbReference type="InterPro" id="IPR058584">
    <property type="entry name" value="IMB1_TNPO1-like_TPR"/>
</dbReference>
<evidence type="ECO:0000256" key="1">
    <source>
        <dbReference type="ARBA" id="ARBA00004123"/>
    </source>
</evidence>
<feature type="repeat" description="HEAT" evidence="8">
    <location>
        <begin position="393"/>
        <end position="431"/>
    </location>
</feature>
<evidence type="ECO:0000256" key="3">
    <source>
        <dbReference type="ARBA" id="ARBA00022448"/>
    </source>
</evidence>
<dbReference type="SMART" id="SM00913">
    <property type="entry name" value="IBN_N"/>
    <property type="match status" value="1"/>
</dbReference>
<dbReference type="PROSITE" id="PS50166">
    <property type="entry name" value="IMPORTIN_B_NT"/>
    <property type="match status" value="1"/>
</dbReference>
<dbReference type="Gene3D" id="1.25.10.10">
    <property type="entry name" value="Leucine-rich Repeat Variant"/>
    <property type="match status" value="1"/>
</dbReference>
<dbReference type="Pfam" id="PF25574">
    <property type="entry name" value="TPR_IMB1"/>
    <property type="match status" value="1"/>
</dbReference>
<gene>
    <name evidence="10" type="ORF">PCON_09671</name>
</gene>
<dbReference type="OMA" id="ANACGCV"/>
<organism evidence="10 11">
    <name type="scientific">Pyronema omphalodes (strain CBS 100304)</name>
    <name type="common">Pyronema confluens</name>
    <dbReference type="NCBI Taxonomy" id="1076935"/>
    <lineage>
        <taxon>Eukaryota</taxon>
        <taxon>Fungi</taxon>
        <taxon>Dikarya</taxon>
        <taxon>Ascomycota</taxon>
        <taxon>Pezizomycotina</taxon>
        <taxon>Pezizomycetes</taxon>
        <taxon>Pezizales</taxon>
        <taxon>Pyronemataceae</taxon>
        <taxon>Pyronema</taxon>
    </lineage>
</organism>
<dbReference type="Proteomes" id="UP000018144">
    <property type="component" value="Unassembled WGS sequence"/>
</dbReference>
<evidence type="ECO:0000256" key="6">
    <source>
        <dbReference type="ARBA" id="ARBA00022927"/>
    </source>
</evidence>
<dbReference type="InterPro" id="IPR016024">
    <property type="entry name" value="ARM-type_fold"/>
</dbReference>
<evidence type="ECO:0000256" key="7">
    <source>
        <dbReference type="ARBA" id="ARBA00023242"/>
    </source>
</evidence>
<accession>U4LNT6</accession>
<dbReference type="STRING" id="1076935.U4LNT6"/>
<evidence type="ECO:0000256" key="5">
    <source>
        <dbReference type="ARBA" id="ARBA00022737"/>
    </source>
</evidence>
<evidence type="ECO:0000259" key="9">
    <source>
        <dbReference type="PROSITE" id="PS50166"/>
    </source>
</evidence>
<dbReference type="Pfam" id="PF25780">
    <property type="entry name" value="TPR_IPO5"/>
    <property type="match status" value="2"/>
</dbReference>
<keyword evidence="7" id="KW-0539">Nucleus</keyword>
<dbReference type="GO" id="GO:0005737">
    <property type="term" value="C:cytoplasm"/>
    <property type="evidence" value="ECO:0007669"/>
    <property type="project" value="UniProtKB-SubCell"/>
</dbReference>
<evidence type="ECO:0000256" key="2">
    <source>
        <dbReference type="ARBA" id="ARBA00004496"/>
    </source>
</evidence>
<keyword evidence="11" id="KW-1185">Reference proteome</keyword>
<name>U4LNT6_PYROM</name>
<dbReference type="eggNOG" id="KOG2171">
    <property type="taxonomic scope" value="Eukaryota"/>
</dbReference>
<dbReference type="GO" id="GO:0031267">
    <property type="term" value="F:small GTPase binding"/>
    <property type="evidence" value="ECO:0007669"/>
    <property type="project" value="InterPro"/>
</dbReference>
<keyword evidence="3" id="KW-0813">Transport</keyword>
<dbReference type="InterPro" id="IPR040122">
    <property type="entry name" value="Importin_beta"/>
</dbReference>
<reference evidence="10 11" key="1">
    <citation type="journal article" date="2013" name="PLoS Genet.">
        <title>The genome and development-dependent transcriptomes of Pyronema confluens: a window into fungal evolution.</title>
        <authorList>
            <person name="Traeger S."/>
            <person name="Altegoer F."/>
            <person name="Freitag M."/>
            <person name="Gabaldon T."/>
            <person name="Kempken F."/>
            <person name="Kumar A."/>
            <person name="Marcet-Houben M."/>
            <person name="Poggeler S."/>
            <person name="Stajich J.E."/>
            <person name="Nowrousian M."/>
        </authorList>
    </citation>
    <scope>NUCLEOTIDE SEQUENCE [LARGE SCALE GENOMIC DNA]</scope>
    <source>
        <strain evidence="11">CBS 100304</strain>
        <tissue evidence="10">Vegetative mycelium</tissue>
    </source>
</reference>
<dbReference type="OrthoDB" id="7862313at2759"/>
<sequence length="1088" mass="120223">MDYDTFVRTLEVALSPNTSDLARATEELQNYYKNPESLALLVQVISRNPDERLRQLSAVQARTLVAKFWGVKNNAPSKIPDDVKAQIKEALLVSATQDTVTNIRHSSARVVSAIAKIELPAGLWQELPATLAQAATSQKVEDREVSTYILFTLLETLEDEIANRWKDFLSLFAQTISDPESVQVRLNTLLALGKLSEILNSDEHPQAIDGMKQLIPAMVAVLKQVAEDGDEEKSNAAFEVFQMLLIVDPAITSTHFRDLVQFFSDLSVDPSPKIDDDTRVKALSFLLSCMRYKKMKIQALRVGESLTLRAMEIVTRMDEVEDSDDMTPGRTALQLLDFMASALPPSMVVVPLLNALPSYVQDADPKRRKAGILSLGHCVEGAPDFVVTQLQVVLPVVLQLLNDQDSSVRKAALEALMQLADDLHEELGKEHGTLVPILINMLDSNDGPETWRRACNAIDALLVGVEEEDVQAYLPTLIPKLQNMFMQEDFKLKSAAVGGIGSTALAAKGSFTPYFQGMMQGLIPFVEMKHSEEELDLRGIVIDCMGSMAEAVGLQTFAPYVQPLMQAAQDSIHLGHPRMKETAFMFFGTIAKIYGEEFQPFLGDVTKALFESLNQAENDDFEEGEISKIISLGTGDNKTEISGELVNMEDDDDEDDEDNWDELTSVSAVAFEKEVAAETLGEILSNCKHAYIPFLKQTVEILKDKSTHVYEGVRKASVGTLWRAYATLWQVCEEKGTMQKWAKGLPLQVAVPGDIEQLGAVVTDATIEVLKVEMDRSTVSHIFQNIAETLKLCGPAILADADGNTILELTTQIVLVLTKQHPAQLDDVDDEEIPDLQESAEYDWLLIDSSMDVLLGLAVALGPQYGDVWKIVSQHVIKYASSTDPRERSTAVGVIADSIKFMESAVTQHTEKLLKLLVHRLNDEDQDTKANAAYAIGLLCLYSEDRNTVLGQYNTILQQLHRFLNRTPEDNPRLLDNAAGCLSRMIMASPEAVPLDSVLPALMTVLPLQEDYEENEPVYKSLVKLYQLGNQTVFGLTGQLVPVLDKVLNGDEGQLDDATRAEVVELLRFIASKDASVIQAYPGLVARL</sequence>
<evidence type="ECO:0000313" key="10">
    <source>
        <dbReference type="EMBL" id="CCX30995.1"/>
    </source>
</evidence>
<evidence type="ECO:0000256" key="4">
    <source>
        <dbReference type="ARBA" id="ARBA00022490"/>
    </source>
</evidence>
<dbReference type="GO" id="GO:0005634">
    <property type="term" value="C:nucleus"/>
    <property type="evidence" value="ECO:0007669"/>
    <property type="project" value="UniProtKB-ARBA"/>
</dbReference>
<keyword evidence="4" id="KW-0963">Cytoplasm</keyword>
<proteinExistence type="predicted"/>
<dbReference type="InterPro" id="IPR057672">
    <property type="entry name" value="TPR_IPO4/5"/>
</dbReference>
<comment type="subcellular location">
    <subcellularLocation>
        <location evidence="2">Cytoplasm</location>
    </subcellularLocation>
    <subcellularLocation>
        <location evidence="1">Nucleus</location>
    </subcellularLocation>
</comment>
<dbReference type="PANTHER" id="PTHR10527">
    <property type="entry name" value="IMPORTIN BETA"/>
    <property type="match status" value="1"/>
</dbReference>
<dbReference type="SUPFAM" id="SSF48371">
    <property type="entry name" value="ARM repeat"/>
    <property type="match status" value="2"/>
</dbReference>
<evidence type="ECO:0000256" key="8">
    <source>
        <dbReference type="PROSITE-ProRule" id="PRU00103"/>
    </source>
</evidence>
<evidence type="ECO:0000313" key="11">
    <source>
        <dbReference type="Proteomes" id="UP000018144"/>
    </source>
</evidence>
<keyword evidence="6" id="KW-0653">Protein transport</keyword>
<dbReference type="InterPro" id="IPR021133">
    <property type="entry name" value="HEAT_type_2"/>
</dbReference>
<feature type="domain" description="Importin N-terminal" evidence="9">
    <location>
        <begin position="24"/>
        <end position="97"/>
    </location>
</feature>
<dbReference type="PROSITE" id="PS50077">
    <property type="entry name" value="HEAT_REPEAT"/>
    <property type="match status" value="1"/>
</dbReference>
<dbReference type="Pfam" id="PF03810">
    <property type="entry name" value="IBN_N"/>
    <property type="match status" value="1"/>
</dbReference>
<dbReference type="InterPro" id="IPR011989">
    <property type="entry name" value="ARM-like"/>
</dbReference>
<protein>
    <submittedName>
        <fullName evidence="10">Similar to Probable importin subunit beta-4 acc. no. O60100</fullName>
    </submittedName>
</protein>